<accession>A0A5J4RVG5</accession>
<dbReference type="EMBL" id="SNRY01000727">
    <property type="protein sequence ID" value="KAA6337140.1"/>
    <property type="molecule type" value="Genomic_DNA"/>
</dbReference>
<evidence type="ECO:0000313" key="1">
    <source>
        <dbReference type="EMBL" id="KAA6337140.1"/>
    </source>
</evidence>
<organism evidence="1">
    <name type="scientific">termite gut metagenome</name>
    <dbReference type="NCBI Taxonomy" id="433724"/>
    <lineage>
        <taxon>unclassified sequences</taxon>
        <taxon>metagenomes</taxon>
        <taxon>organismal metagenomes</taxon>
    </lineage>
</organism>
<reference evidence="1" key="1">
    <citation type="submission" date="2019-03" db="EMBL/GenBank/DDBJ databases">
        <title>Single cell metagenomics reveals metabolic interactions within the superorganism composed of flagellate Streblomastix strix and complex community of Bacteroidetes bacteria on its surface.</title>
        <authorList>
            <person name="Treitli S.C."/>
            <person name="Kolisko M."/>
            <person name="Husnik F."/>
            <person name="Keeling P."/>
            <person name="Hampl V."/>
        </authorList>
    </citation>
    <scope>NUCLEOTIDE SEQUENCE</scope>
    <source>
        <strain evidence="1">STM</strain>
    </source>
</reference>
<name>A0A5J4RVG5_9ZZZZ</name>
<protein>
    <submittedName>
        <fullName evidence="1">Uncharacterized protein</fullName>
    </submittedName>
</protein>
<sequence length="50" mass="5972">MQEFWFNSNSYSFDNLIRSALVKKLLGRAPMGRAIRYNAFCSHPHKKHFR</sequence>
<dbReference type="AlphaFoldDB" id="A0A5J4RVG5"/>
<comment type="caution">
    <text evidence="1">The sequence shown here is derived from an EMBL/GenBank/DDBJ whole genome shotgun (WGS) entry which is preliminary data.</text>
</comment>
<gene>
    <name evidence="1" type="ORF">EZS27_014756</name>
</gene>
<proteinExistence type="predicted"/>